<comment type="caution">
    <text evidence="1">The sequence shown here is derived from an EMBL/GenBank/DDBJ whole genome shotgun (WGS) entry which is preliminary data.</text>
</comment>
<dbReference type="AlphaFoldDB" id="A0A4R0YWC0"/>
<proteinExistence type="predicted"/>
<dbReference type="EMBL" id="SJTG01000002">
    <property type="protein sequence ID" value="TCI11293.1"/>
    <property type="molecule type" value="Genomic_DNA"/>
</dbReference>
<protein>
    <submittedName>
        <fullName evidence="1">Uncharacterized protein</fullName>
    </submittedName>
</protein>
<gene>
    <name evidence="1" type="ORF">EZM97_21070</name>
</gene>
<dbReference type="Proteomes" id="UP000291822">
    <property type="component" value="Unassembled WGS sequence"/>
</dbReference>
<dbReference type="RefSeq" id="WP_131410151.1">
    <property type="nucleotide sequence ID" value="NZ_SJTG01000002.1"/>
</dbReference>
<reference evidence="1 2" key="1">
    <citation type="submission" date="2019-02" db="EMBL/GenBank/DDBJ databases">
        <title>Dyella amyloliquefaciens sp. nov., isolated from forest soil.</title>
        <authorList>
            <person name="Gao Z.-H."/>
            <person name="Qiu L.-H."/>
        </authorList>
    </citation>
    <scope>NUCLEOTIDE SEQUENCE [LARGE SCALE GENOMIC DNA]</scope>
    <source>
        <strain evidence="1 2">KACC 12747</strain>
    </source>
</reference>
<evidence type="ECO:0000313" key="2">
    <source>
        <dbReference type="Proteomes" id="UP000291822"/>
    </source>
</evidence>
<accession>A0A4R0YWC0</accession>
<organism evidence="1 2">
    <name type="scientific">Dyella soli</name>
    <dbReference type="NCBI Taxonomy" id="522319"/>
    <lineage>
        <taxon>Bacteria</taxon>
        <taxon>Pseudomonadati</taxon>
        <taxon>Pseudomonadota</taxon>
        <taxon>Gammaproteobacteria</taxon>
        <taxon>Lysobacterales</taxon>
        <taxon>Rhodanobacteraceae</taxon>
        <taxon>Dyella</taxon>
    </lineage>
</organism>
<sequence length="150" mass="15696">MVARIGTKFFPGYHRHDLISAGARLKGTGKENAMIFRKMLLGLAVALFASDISSVQTPGAKVPVTAKTTPQQSLTLTPVQGTANVFTDTVGNRFTVQPEDGGSLCDPNGCMVKVCTASGACSWYYCTAIKCVSIRPQGAPVPGDKSPSTG</sequence>
<evidence type="ECO:0000313" key="1">
    <source>
        <dbReference type="EMBL" id="TCI11293.1"/>
    </source>
</evidence>
<keyword evidence="2" id="KW-1185">Reference proteome</keyword>
<name>A0A4R0YWC0_9GAMM</name>